<keyword evidence="3" id="KW-1185">Reference proteome</keyword>
<dbReference type="PROSITE" id="PS50994">
    <property type="entry name" value="INTEGRASE"/>
    <property type="match status" value="1"/>
</dbReference>
<feature type="domain" description="Integrase catalytic" evidence="1">
    <location>
        <begin position="139"/>
        <end position="311"/>
    </location>
</feature>
<dbReference type="RefSeq" id="WP_095786185.1">
    <property type="nucleotide sequence ID" value="NZ_JASZZX010000112.1"/>
</dbReference>
<evidence type="ECO:0000259" key="1">
    <source>
        <dbReference type="PROSITE" id="PS50994"/>
    </source>
</evidence>
<dbReference type="InterPro" id="IPR047656">
    <property type="entry name" value="IS481-like_transpos"/>
</dbReference>
<evidence type="ECO:0000313" key="3">
    <source>
        <dbReference type="Proteomes" id="UP001529272"/>
    </source>
</evidence>
<dbReference type="Gene3D" id="3.30.420.10">
    <property type="entry name" value="Ribonuclease H-like superfamily/Ribonuclease H"/>
    <property type="match status" value="1"/>
</dbReference>
<reference evidence="3" key="2">
    <citation type="submission" date="2023-06" db="EMBL/GenBank/DDBJ databases">
        <title>Itaconate inhibition of nontuberculous mycobacteria.</title>
        <authorList>
            <person name="Spilker T."/>
        </authorList>
    </citation>
    <scope>NUCLEOTIDE SEQUENCE [LARGE SCALE GENOMIC DNA]</scope>
    <source>
        <strain evidence="3">FLAC1071</strain>
    </source>
</reference>
<dbReference type="InterPro" id="IPR001584">
    <property type="entry name" value="Integrase_cat-core"/>
</dbReference>
<organism evidence="2 3">
    <name type="scientific">Mycobacterium intracellulare subsp. chimaera</name>
    <dbReference type="NCBI Taxonomy" id="222805"/>
    <lineage>
        <taxon>Bacteria</taxon>
        <taxon>Bacillati</taxon>
        <taxon>Actinomycetota</taxon>
        <taxon>Actinomycetes</taxon>
        <taxon>Mycobacteriales</taxon>
        <taxon>Mycobacteriaceae</taxon>
        <taxon>Mycobacterium</taxon>
        <taxon>Mycobacterium avium complex (MAC)</taxon>
    </lineage>
</organism>
<dbReference type="EMBL" id="JASZZX010000112">
    <property type="protein sequence ID" value="MDM3930552.1"/>
    <property type="molecule type" value="Genomic_DNA"/>
</dbReference>
<protein>
    <submittedName>
        <fullName evidence="2">IS481 family transposase</fullName>
    </submittedName>
</protein>
<dbReference type="InterPro" id="IPR036397">
    <property type="entry name" value="RNaseH_sf"/>
</dbReference>
<comment type="caution">
    <text evidence="2">The sequence shown here is derived from an EMBL/GenBank/DDBJ whole genome shotgun (WGS) entry which is preliminary data.</text>
</comment>
<accession>A0ABT7PB80</accession>
<dbReference type="Proteomes" id="UP001529272">
    <property type="component" value="Unassembled WGS sequence"/>
</dbReference>
<dbReference type="SUPFAM" id="SSF53098">
    <property type="entry name" value="Ribonuclease H-like"/>
    <property type="match status" value="1"/>
</dbReference>
<dbReference type="PANTHER" id="PTHR35004">
    <property type="entry name" value="TRANSPOSASE RV3428C-RELATED"/>
    <property type="match status" value="1"/>
</dbReference>
<sequence>MSDETAGGSADWVTEHRYRAVLQVLDGVSKSQVARECGASRQSVHSWVIRYEALGLPGLADRSRRPLTSPNELPPTVVAMVCELRRTYPRWGAQRIAHELTLRGVEAPPSRSSVYRILVRHGLVAAQQQNHKRKYRRWQRDAPMQLWQIDIMGGVFLADGRECKLVTGIDDHARFVVMATVVVEPSARAVCVAFTVAMAACGVPSEVLTDNGKQFTGRFTKPYPAEVLFERICRENGITTRLTKPRSPTTTGKVERFHKTLRRELLDAAGPFTSVEAAQEAIDAWVHGYNYSRPHQSLAMATPATVFRPAPIDVVPPRPVVTDPLVPDIVEVIVPPRPKKHVALAEQSFDNTVHAVEWETVLTPRARLLLPGDQQFKFTAALARREVTVWASDRSIHIVLDGAVIRTRPSRLSEHDLRDLLRRGARTAGPEPARGAVTVDMLTSSAVIEVARTVSRDGCIGLGGHKVLLESTLVGQRVTVRFEGTLMHIMANGRLVKTLPAPLTPDQRTALRGARPTSEPLPPPAPPHRAMRRVAANGTVTVAGQRLRIGRSYQGQTVAIAIEDTVFRVFIAGIEICTHARKPGSDITIFKAYPRRHSI</sequence>
<dbReference type="Pfam" id="PF13565">
    <property type="entry name" value="HTH_32"/>
    <property type="match status" value="1"/>
</dbReference>
<dbReference type="NCBIfam" id="NF033577">
    <property type="entry name" value="transpos_IS481"/>
    <property type="match status" value="1"/>
</dbReference>
<dbReference type="Pfam" id="PF13683">
    <property type="entry name" value="rve_3"/>
    <property type="match status" value="1"/>
</dbReference>
<evidence type="ECO:0000313" key="2">
    <source>
        <dbReference type="EMBL" id="MDM3930552.1"/>
    </source>
</evidence>
<dbReference type="SUPFAM" id="SSF46689">
    <property type="entry name" value="Homeodomain-like"/>
    <property type="match status" value="1"/>
</dbReference>
<name>A0ABT7PB80_MYCIT</name>
<gene>
    <name evidence="2" type="ORF">QRB35_32145</name>
</gene>
<reference evidence="2 3" key="1">
    <citation type="submission" date="2023-06" db="EMBL/GenBank/DDBJ databases">
        <title>Itaconate inhibition of nontuberculous mycobacteria.</title>
        <authorList>
            <person name="Breen P."/>
            <person name="Zimbric M."/>
            <person name="Caverly L."/>
        </authorList>
    </citation>
    <scope>NUCLEOTIDE SEQUENCE [LARGE SCALE GENOMIC DNA]</scope>
    <source>
        <strain evidence="2 3">FLAC1071</strain>
    </source>
</reference>
<proteinExistence type="predicted"/>
<dbReference type="InterPro" id="IPR012337">
    <property type="entry name" value="RNaseH-like_sf"/>
</dbReference>
<dbReference type="PANTHER" id="PTHR35004:SF7">
    <property type="entry name" value="INTEGRASE PROTEIN"/>
    <property type="match status" value="1"/>
</dbReference>
<dbReference type="InterPro" id="IPR009057">
    <property type="entry name" value="Homeodomain-like_sf"/>
</dbReference>